<protein>
    <submittedName>
        <fullName evidence="2">Uncharacterized protein</fullName>
    </submittedName>
</protein>
<dbReference type="InterPro" id="IPR003448">
    <property type="entry name" value="Mopterin_biosynth_MoaE"/>
</dbReference>
<reference evidence="2" key="1">
    <citation type="submission" date="2020-02" db="EMBL/GenBank/DDBJ databases">
        <authorList>
            <person name="Scholz U."/>
            <person name="Mascher M."/>
            <person name="Fiebig A."/>
        </authorList>
    </citation>
    <scope>NUCLEOTIDE SEQUENCE</scope>
</reference>
<dbReference type="Gene3D" id="3.90.1170.40">
    <property type="entry name" value="Molybdopterin biosynthesis MoaE subunit"/>
    <property type="match status" value="1"/>
</dbReference>
<dbReference type="EMBL" id="LR746269">
    <property type="protein sequence ID" value="CAA7398505.1"/>
    <property type="molecule type" value="Genomic_DNA"/>
</dbReference>
<accession>A0A7I8KNG4</accession>
<evidence type="ECO:0000313" key="2">
    <source>
        <dbReference type="EMBL" id="CAA7398505.1"/>
    </source>
</evidence>
<evidence type="ECO:0000313" key="3">
    <source>
        <dbReference type="Proteomes" id="UP000663760"/>
    </source>
</evidence>
<proteinExistence type="predicted"/>
<dbReference type="CDD" id="cd00756">
    <property type="entry name" value="MoaE"/>
    <property type="match status" value="1"/>
</dbReference>
<sequence>MKLVEIVEASSGELDVARYVFFARDLSCGEISAFDGTRRDLFEVRRVVELRYEAYVPMPLRQLHQVYAAARSRWAVERLAVVHRLGGVAVAEASVFVTPSSVHRAEPLAACEFLIEDVKASVPIWKENREYLDRRGPSPGGGSGRRMRKRRRRGDAARTR</sequence>
<feature type="region of interest" description="Disordered" evidence="1">
    <location>
        <begin position="133"/>
        <end position="160"/>
    </location>
</feature>
<organism evidence="2 3">
    <name type="scientific">Spirodela intermedia</name>
    <name type="common">Intermediate duckweed</name>
    <dbReference type="NCBI Taxonomy" id="51605"/>
    <lineage>
        <taxon>Eukaryota</taxon>
        <taxon>Viridiplantae</taxon>
        <taxon>Streptophyta</taxon>
        <taxon>Embryophyta</taxon>
        <taxon>Tracheophyta</taxon>
        <taxon>Spermatophyta</taxon>
        <taxon>Magnoliopsida</taxon>
        <taxon>Liliopsida</taxon>
        <taxon>Araceae</taxon>
        <taxon>Lemnoideae</taxon>
        <taxon>Spirodela</taxon>
    </lineage>
</organism>
<dbReference type="Proteomes" id="UP000663760">
    <property type="component" value="Chromosome 6"/>
</dbReference>
<dbReference type="Pfam" id="PF02391">
    <property type="entry name" value="MoaE"/>
    <property type="match status" value="1"/>
</dbReference>
<dbReference type="PANTHER" id="PTHR23404">
    <property type="entry name" value="MOLYBDOPTERIN SYNTHASE RELATED"/>
    <property type="match status" value="1"/>
</dbReference>
<gene>
    <name evidence="2" type="ORF">SI8410_06009170</name>
</gene>
<dbReference type="SUPFAM" id="SSF54690">
    <property type="entry name" value="Molybdopterin synthase subunit MoaE"/>
    <property type="match status" value="1"/>
</dbReference>
<dbReference type="AlphaFoldDB" id="A0A7I8KNG4"/>
<name>A0A7I8KNG4_SPIIN</name>
<dbReference type="GO" id="GO:0006777">
    <property type="term" value="P:Mo-molybdopterin cofactor biosynthetic process"/>
    <property type="evidence" value="ECO:0007669"/>
    <property type="project" value="InterPro"/>
</dbReference>
<evidence type="ECO:0000256" key="1">
    <source>
        <dbReference type="SAM" id="MobiDB-lite"/>
    </source>
</evidence>
<dbReference type="OrthoDB" id="5531344at2759"/>
<keyword evidence="3" id="KW-1185">Reference proteome</keyword>
<dbReference type="InterPro" id="IPR036563">
    <property type="entry name" value="MoaE_sf"/>
</dbReference>